<dbReference type="CDD" id="cd01949">
    <property type="entry name" value="GGDEF"/>
    <property type="match status" value="1"/>
</dbReference>
<dbReference type="InterPro" id="IPR001638">
    <property type="entry name" value="Solute-binding_3/MltF_N"/>
</dbReference>
<evidence type="ECO:0000259" key="8">
    <source>
        <dbReference type="PROSITE" id="PS50887"/>
    </source>
</evidence>
<evidence type="ECO:0000256" key="3">
    <source>
        <dbReference type="ARBA" id="ARBA00034247"/>
    </source>
</evidence>
<evidence type="ECO:0000259" key="7">
    <source>
        <dbReference type="PROSITE" id="PS50113"/>
    </source>
</evidence>
<evidence type="ECO:0000256" key="2">
    <source>
        <dbReference type="ARBA" id="ARBA00012528"/>
    </source>
</evidence>
<dbReference type="NCBIfam" id="TIGR00229">
    <property type="entry name" value="sensory_box"/>
    <property type="match status" value="1"/>
</dbReference>
<feature type="domain" description="GGDEF" evidence="8">
    <location>
        <begin position="740"/>
        <end position="876"/>
    </location>
</feature>
<dbReference type="CDD" id="cd00130">
    <property type="entry name" value="PAS"/>
    <property type="match status" value="1"/>
</dbReference>
<dbReference type="InterPro" id="IPR000700">
    <property type="entry name" value="PAS-assoc_C"/>
</dbReference>
<dbReference type="SUPFAM" id="SSF55073">
    <property type="entry name" value="Nucleotide cyclase"/>
    <property type="match status" value="1"/>
</dbReference>
<dbReference type="RefSeq" id="WP_128385367.1">
    <property type="nucleotide sequence ID" value="NZ_CP035033.1"/>
</dbReference>
<reference evidence="9 10" key="1">
    <citation type="journal article" date="2018" name="Environ. Microbiol.">
        <title>Genomes of ubiquitous marine and hypersaline Hydrogenovibrio, Thiomicrorhabdus and Thiomicrospira spp. encode a diversity of mechanisms to sustain chemolithoautotrophy in heterogeneous environments.</title>
        <authorList>
            <person name="Scott K.M."/>
            <person name="Williams J."/>
            <person name="Porter C.M.B."/>
            <person name="Russel S."/>
            <person name="Harmer T.L."/>
            <person name="Paul J.H."/>
            <person name="Antonen K.M."/>
            <person name="Bridges M.K."/>
            <person name="Camper G.J."/>
            <person name="Campla C.K."/>
            <person name="Casella L.G."/>
            <person name="Chase E."/>
            <person name="Conrad J.W."/>
            <person name="Cruz M.C."/>
            <person name="Dunlap D.S."/>
            <person name="Duran L."/>
            <person name="Fahsbender E.M."/>
            <person name="Goldsmith D.B."/>
            <person name="Keeley R.F."/>
            <person name="Kondoff M.R."/>
            <person name="Kussy B.I."/>
            <person name="Lane M.K."/>
            <person name="Lawler S."/>
            <person name="Leigh B.A."/>
            <person name="Lewis C."/>
            <person name="Lostal L.M."/>
            <person name="Marking D."/>
            <person name="Mancera P.A."/>
            <person name="McClenthan E.C."/>
            <person name="McIntyre E.A."/>
            <person name="Mine J.A."/>
            <person name="Modi S."/>
            <person name="Moore B.D."/>
            <person name="Morgan W.A."/>
            <person name="Nelson K.M."/>
            <person name="Nguyen K.N."/>
            <person name="Ogburn N."/>
            <person name="Parrino D.G."/>
            <person name="Pedapudi A.D."/>
            <person name="Pelham R.P."/>
            <person name="Preece A.M."/>
            <person name="Rampersad E.A."/>
            <person name="Richardson J.C."/>
            <person name="Rodgers C.M."/>
            <person name="Schaffer B.L."/>
            <person name="Sheridan N.E."/>
            <person name="Solone M.R."/>
            <person name="Staley Z.R."/>
            <person name="Tabuchi M."/>
            <person name="Waide R.J."/>
            <person name="Wanjugi P.W."/>
            <person name="Young S."/>
            <person name="Clum A."/>
            <person name="Daum C."/>
            <person name="Huntemann M."/>
            <person name="Ivanova N."/>
            <person name="Kyrpides N."/>
            <person name="Mikhailova N."/>
            <person name="Palaniappan K."/>
            <person name="Pillay M."/>
            <person name="Reddy T.B.K."/>
            <person name="Shapiro N."/>
            <person name="Stamatis D."/>
            <person name="Varghese N."/>
            <person name="Woyke T."/>
            <person name="Boden R."/>
            <person name="Freyermuth S.K."/>
            <person name="Kerfeld C.A."/>
        </authorList>
    </citation>
    <scope>NUCLEOTIDE SEQUENCE [LARGE SCALE GENOMIC DNA]</scope>
    <source>
        <strain evidence="9 10">JR-2</strain>
    </source>
</reference>
<dbReference type="PROSITE" id="PS50113">
    <property type="entry name" value="PAC"/>
    <property type="match status" value="1"/>
</dbReference>
<protein>
    <recommendedName>
        <fullName evidence="2">diguanylate cyclase</fullName>
        <ecNumber evidence="2">2.7.7.65</ecNumber>
    </recommendedName>
</protein>
<sequence>MPFRPLWISALLVGLVFSAKAFSQTLTPITVQVNWNHQFQFAGFYAAIKQGYYQNAGLDVTVKSWKPGTNMVNEVVNGRADFATAYSSVIVDYAKGAPIKLVMSSFQFSPMVLLAHKPVEDLKDMSGMDVMHFSNLQIQSLINKANTVTQKPLKSIPPSGDLNDFINHRVDLYGAYMTNEPFRLQQEGIPYYAVDPKTFGVQSYGDLIITSERFANRHPEVVQRFKEATIRGWRYALQHQPEVVDYILAHYPVVKSREALLNEAKVTVHYVKSGLTPIGTIEPAKLLATAAEAKEVGLISASVFNQLDMKDFIFNAASYVFTPEELAYIEQNPVVYLANDIDWEPFEFIDSKGRYRGIAAEYFQLLSQKTGLRFQVDQTRPWAEVLKLAQEGEYDAFSCAVATPERSEYMQFTEPYLSFPMVLVGQKELSVIPDYEQLNGHTVAVVKGYWSHETLAKNYPQIKLLPVNSVKEGLEAVIDGRAMVYSGNLGAINYAINKYGLTGIHVIGQSEHRFELAIGVRKDKPALFSILQKGLASISDEERREIFNHWIQLEMVNRLDKRQLFEVALVILVVVLTMLFLVMFYRYQKNKQQVYINQIHELTYATLIDLESLTFDWVSESYCRLTGYNERELLGRSYLDDLPKSKQDYIQNWVLAGRTWRGEMEGRTADDKPYWVELTLTPVRNLWGRVDQVWATRVDISDRKRIEQISITDDLTDLYNRRYFNQVFGRELKRSQRDAVPLSVAMLDIDFFKKINDHYGHQKGDEVLKQVADLLKKHFARETDVIFRMGGEEFFVLANFKSQAALQEHLQDLCRDVEELKVRNESSQHGYLTISVGAAFLQPQDLSGTDQVYHLVDEALYAAKQQGRNQVVMVKPDAVA</sequence>
<dbReference type="InterPro" id="IPR050469">
    <property type="entry name" value="Diguanylate_Cyclase"/>
</dbReference>
<dbReference type="Gene3D" id="3.40.190.10">
    <property type="entry name" value="Periplasmic binding protein-like II"/>
    <property type="match status" value="4"/>
</dbReference>
<name>A0A410H560_9GAMM</name>
<evidence type="ECO:0000256" key="4">
    <source>
        <dbReference type="SAM" id="Phobius"/>
    </source>
</evidence>
<dbReference type="PROSITE" id="PS50112">
    <property type="entry name" value="PAS"/>
    <property type="match status" value="1"/>
</dbReference>
<evidence type="ECO:0000313" key="10">
    <source>
        <dbReference type="Proteomes" id="UP000285478"/>
    </source>
</evidence>
<evidence type="ECO:0000256" key="5">
    <source>
        <dbReference type="SAM" id="SignalP"/>
    </source>
</evidence>
<dbReference type="NCBIfam" id="TIGR00254">
    <property type="entry name" value="GGDEF"/>
    <property type="match status" value="1"/>
</dbReference>
<dbReference type="InterPro" id="IPR000014">
    <property type="entry name" value="PAS"/>
</dbReference>
<dbReference type="KEGG" id="htr:EPV75_10580"/>
<dbReference type="SUPFAM" id="SSF55785">
    <property type="entry name" value="PYP-like sensor domain (PAS domain)"/>
    <property type="match status" value="1"/>
</dbReference>
<feature type="domain" description="PAS" evidence="6">
    <location>
        <begin position="607"/>
        <end position="642"/>
    </location>
</feature>
<proteinExistence type="predicted"/>
<dbReference type="PANTHER" id="PTHR45138:SF9">
    <property type="entry name" value="DIGUANYLATE CYCLASE DGCM-RELATED"/>
    <property type="match status" value="1"/>
</dbReference>
<dbReference type="InterPro" id="IPR001610">
    <property type="entry name" value="PAC"/>
</dbReference>
<dbReference type="EMBL" id="CP035033">
    <property type="protein sequence ID" value="QAB16083.1"/>
    <property type="molecule type" value="Genomic_DNA"/>
</dbReference>
<dbReference type="InterPro" id="IPR015168">
    <property type="entry name" value="SsuA/THI5"/>
</dbReference>
<dbReference type="GO" id="GO:0052621">
    <property type="term" value="F:diguanylate cyclase activity"/>
    <property type="evidence" value="ECO:0007669"/>
    <property type="project" value="UniProtKB-EC"/>
</dbReference>
<dbReference type="CDD" id="cd01007">
    <property type="entry name" value="PBP2_BvgS_HisK_like"/>
    <property type="match status" value="1"/>
</dbReference>
<keyword evidence="4" id="KW-0472">Membrane</keyword>
<gene>
    <name evidence="9" type="ORF">EPV75_10580</name>
</gene>
<keyword evidence="4" id="KW-1133">Transmembrane helix</keyword>
<comment type="catalytic activity">
    <reaction evidence="3">
        <text>2 GTP = 3',3'-c-di-GMP + 2 diphosphate</text>
        <dbReference type="Rhea" id="RHEA:24898"/>
        <dbReference type="ChEBI" id="CHEBI:33019"/>
        <dbReference type="ChEBI" id="CHEBI:37565"/>
        <dbReference type="ChEBI" id="CHEBI:58805"/>
        <dbReference type="EC" id="2.7.7.65"/>
    </reaction>
</comment>
<dbReference type="Gene3D" id="3.30.450.20">
    <property type="entry name" value="PAS domain"/>
    <property type="match status" value="1"/>
</dbReference>
<evidence type="ECO:0000313" key="9">
    <source>
        <dbReference type="EMBL" id="QAB16083.1"/>
    </source>
</evidence>
<dbReference type="GO" id="GO:1902201">
    <property type="term" value="P:negative regulation of bacterial-type flagellum-dependent cell motility"/>
    <property type="evidence" value="ECO:0007669"/>
    <property type="project" value="TreeGrafter"/>
</dbReference>
<feature type="domain" description="PAC" evidence="7">
    <location>
        <begin position="660"/>
        <end position="712"/>
    </location>
</feature>
<feature type="signal peptide" evidence="5">
    <location>
        <begin position="1"/>
        <end position="21"/>
    </location>
</feature>
<dbReference type="SMART" id="SM00267">
    <property type="entry name" value="GGDEF"/>
    <property type="match status" value="1"/>
</dbReference>
<keyword evidence="5" id="KW-0732">Signal</keyword>
<evidence type="ECO:0000259" key="6">
    <source>
        <dbReference type="PROSITE" id="PS50112"/>
    </source>
</evidence>
<dbReference type="SMART" id="SM00086">
    <property type="entry name" value="PAC"/>
    <property type="match status" value="1"/>
</dbReference>
<organism evidence="9 10">
    <name type="scientific">Hydrogenovibrio thermophilus</name>
    <dbReference type="NCBI Taxonomy" id="265883"/>
    <lineage>
        <taxon>Bacteria</taxon>
        <taxon>Pseudomonadati</taxon>
        <taxon>Pseudomonadota</taxon>
        <taxon>Gammaproteobacteria</taxon>
        <taxon>Thiotrichales</taxon>
        <taxon>Piscirickettsiaceae</taxon>
        <taxon>Hydrogenovibrio</taxon>
    </lineage>
</organism>
<dbReference type="Pfam" id="PF13426">
    <property type="entry name" value="PAS_9"/>
    <property type="match status" value="1"/>
</dbReference>
<dbReference type="FunFam" id="3.30.70.270:FF:000001">
    <property type="entry name" value="Diguanylate cyclase domain protein"/>
    <property type="match status" value="1"/>
</dbReference>
<dbReference type="PANTHER" id="PTHR45138">
    <property type="entry name" value="REGULATORY COMPONENTS OF SENSORY TRANSDUCTION SYSTEM"/>
    <property type="match status" value="1"/>
</dbReference>
<dbReference type="SUPFAM" id="SSF53850">
    <property type="entry name" value="Periplasmic binding protein-like II"/>
    <property type="match status" value="2"/>
</dbReference>
<dbReference type="InterPro" id="IPR043128">
    <property type="entry name" value="Rev_trsase/Diguanyl_cyclase"/>
</dbReference>
<dbReference type="Proteomes" id="UP000285478">
    <property type="component" value="Chromosome"/>
</dbReference>
<dbReference type="InterPro" id="IPR000160">
    <property type="entry name" value="GGDEF_dom"/>
</dbReference>
<comment type="cofactor">
    <cofactor evidence="1">
        <name>Mg(2+)</name>
        <dbReference type="ChEBI" id="CHEBI:18420"/>
    </cofactor>
</comment>
<dbReference type="EC" id="2.7.7.65" evidence="2"/>
<dbReference type="AlphaFoldDB" id="A0A410H560"/>
<keyword evidence="4" id="KW-0812">Transmembrane</keyword>
<dbReference type="InterPro" id="IPR029787">
    <property type="entry name" value="Nucleotide_cyclase"/>
</dbReference>
<keyword evidence="10" id="KW-1185">Reference proteome</keyword>
<evidence type="ECO:0000256" key="1">
    <source>
        <dbReference type="ARBA" id="ARBA00001946"/>
    </source>
</evidence>
<dbReference type="InterPro" id="IPR035965">
    <property type="entry name" value="PAS-like_dom_sf"/>
</dbReference>
<dbReference type="Pfam" id="PF00497">
    <property type="entry name" value="SBP_bac_3"/>
    <property type="match status" value="1"/>
</dbReference>
<feature type="chain" id="PRO_5019419878" description="diguanylate cyclase" evidence="5">
    <location>
        <begin position="22"/>
        <end position="880"/>
    </location>
</feature>
<dbReference type="Pfam" id="PF00990">
    <property type="entry name" value="GGDEF"/>
    <property type="match status" value="1"/>
</dbReference>
<dbReference type="PROSITE" id="PS50887">
    <property type="entry name" value="GGDEF"/>
    <property type="match status" value="1"/>
</dbReference>
<feature type="transmembrane region" description="Helical" evidence="4">
    <location>
        <begin position="564"/>
        <end position="585"/>
    </location>
</feature>
<dbReference type="Pfam" id="PF09084">
    <property type="entry name" value="NMT1"/>
    <property type="match status" value="1"/>
</dbReference>
<dbReference type="Gene3D" id="3.30.70.270">
    <property type="match status" value="1"/>
</dbReference>
<dbReference type="GO" id="GO:0005886">
    <property type="term" value="C:plasma membrane"/>
    <property type="evidence" value="ECO:0007669"/>
    <property type="project" value="TreeGrafter"/>
</dbReference>
<dbReference type="GO" id="GO:0043709">
    <property type="term" value="P:cell adhesion involved in single-species biofilm formation"/>
    <property type="evidence" value="ECO:0007669"/>
    <property type="project" value="TreeGrafter"/>
</dbReference>
<dbReference type="SMART" id="SM00062">
    <property type="entry name" value="PBPb"/>
    <property type="match status" value="1"/>
</dbReference>
<accession>A0A410H560</accession>